<evidence type="ECO:0000313" key="10">
    <source>
        <dbReference type="Proteomes" id="UP000564385"/>
    </source>
</evidence>
<gene>
    <name evidence="9" type="ORF">HDF08_001967</name>
</gene>
<feature type="binding site" evidence="7">
    <location>
        <position position="208"/>
    </location>
    <ligand>
        <name>Zn(2+)</name>
        <dbReference type="ChEBI" id="CHEBI:29105"/>
    </ligand>
</feature>
<name>A0A852VDY9_9BACT</name>
<feature type="binding site" evidence="6">
    <location>
        <position position="219"/>
    </location>
    <ligand>
        <name>substrate</name>
    </ligand>
</feature>
<dbReference type="InterPro" id="IPR006680">
    <property type="entry name" value="Amidohydro-rel"/>
</dbReference>
<keyword evidence="2 7" id="KW-0479">Metal-binding</keyword>
<dbReference type="PIRSF" id="PIRSF038994">
    <property type="entry name" value="NagA"/>
    <property type="match status" value="1"/>
</dbReference>
<feature type="binding site" evidence="6">
    <location>
        <begin position="302"/>
        <end position="304"/>
    </location>
    <ligand>
        <name>substrate</name>
    </ligand>
</feature>
<evidence type="ECO:0000313" key="9">
    <source>
        <dbReference type="EMBL" id="NYF89900.1"/>
    </source>
</evidence>
<feature type="binding site" evidence="7">
    <location>
        <position position="119"/>
    </location>
    <ligand>
        <name>Zn(2+)</name>
        <dbReference type="ChEBI" id="CHEBI:29105"/>
    </ligand>
</feature>
<dbReference type="Proteomes" id="UP000564385">
    <property type="component" value="Unassembled WGS sequence"/>
</dbReference>
<dbReference type="SUPFAM" id="SSF51556">
    <property type="entry name" value="Metallo-dependent hydrolases"/>
    <property type="match status" value="1"/>
</dbReference>
<evidence type="ECO:0000256" key="3">
    <source>
        <dbReference type="ARBA" id="ARBA00022801"/>
    </source>
</evidence>
<feature type="binding site" evidence="7">
    <location>
        <position position="187"/>
    </location>
    <ligand>
        <name>Zn(2+)</name>
        <dbReference type="ChEBI" id="CHEBI:29105"/>
    </ligand>
</feature>
<dbReference type="PANTHER" id="PTHR11113">
    <property type="entry name" value="N-ACETYLGLUCOSAMINE-6-PHOSPHATE DEACETYLASE"/>
    <property type="match status" value="1"/>
</dbReference>
<dbReference type="GO" id="GO:0008448">
    <property type="term" value="F:N-acetylglucosamine-6-phosphate deacetylase activity"/>
    <property type="evidence" value="ECO:0007669"/>
    <property type="project" value="UniProtKB-EC"/>
</dbReference>
<dbReference type="EMBL" id="JACCCU010000001">
    <property type="protein sequence ID" value="NYF89900.1"/>
    <property type="molecule type" value="Genomic_DNA"/>
</dbReference>
<evidence type="ECO:0000256" key="2">
    <source>
        <dbReference type="ARBA" id="ARBA00022723"/>
    </source>
</evidence>
<evidence type="ECO:0000256" key="7">
    <source>
        <dbReference type="PIRSR" id="PIRSR038994-3"/>
    </source>
</evidence>
<protein>
    <submittedName>
        <fullName evidence="9">N-acetylglucosamine-6-phosphate deacetylase</fullName>
        <ecNumber evidence="9">3.5.1.25</ecNumber>
    </submittedName>
</protein>
<sequence length="382" mass="40895">MTTITGRDPQSGHNHTLFVDEGVIVRIEENSASSDLFLSPGLVDLQVNGCSEFDVNAQQLTPGTITDLVDAMLSRGVTCFAPTIITAPEDKICHALSVIADARRSHPRAAACIPFVHVEGPHISPLYGYRGAHPADAVRPPSIAEFERWQQASGGIVGMVTLSPHFEESCAYIAALAKQGIHVAIGHTHASPEEIRRAIDAGARLVTHLGNGIAPEIPRHRNAIWSLLADDRVSATFIADGHHLPPDVLKVMLRAKTLQHSVLVSDSVALAGMPPGTYSTPVGGRVELRPDGKLCVFGSELLAGATASLAQCIGTLVRTSDVLLHEALAMATTNPGKLVGGRGQFTTGFRADLLRFSWQDSILIEDVWLAGEQVYTRTEVRK</sequence>
<keyword evidence="3 4" id="KW-0378">Hydrolase</keyword>
<dbReference type="InterPro" id="IPR032466">
    <property type="entry name" value="Metal_Hydrolase"/>
</dbReference>
<organism evidence="9 10">
    <name type="scientific">Tunturiibacter lichenicola</name>
    <dbReference type="NCBI Taxonomy" id="2051959"/>
    <lineage>
        <taxon>Bacteria</taxon>
        <taxon>Pseudomonadati</taxon>
        <taxon>Acidobacteriota</taxon>
        <taxon>Terriglobia</taxon>
        <taxon>Terriglobales</taxon>
        <taxon>Acidobacteriaceae</taxon>
        <taxon>Tunturiibacter</taxon>
    </lineage>
</organism>
<dbReference type="AlphaFoldDB" id="A0A852VDY9"/>
<accession>A0A852VDY9</accession>
<dbReference type="GO" id="GO:0006046">
    <property type="term" value="P:N-acetylglucosamine catabolic process"/>
    <property type="evidence" value="ECO:0007669"/>
    <property type="project" value="TreeGrafter"/>
</dbReference>
<evidence type="ECO:0000256" key="1">
    <source>
        <dbReference type="ARBA" id="ARBA00010716"/>
    </source>
</evidence>
<comment type="caution">
    <text evidence="9">The sequence shown here is derived from an EMBL/GenBank/DDBJ whole genome shotgun (WGS) entry which is preliminary data.</text>
</comment>
<feature type="binding site" evidence="6">
    <location>
        <position position="132"/>
    </location>
    <ligand>
        <name>substrate</name>
    </ligand>
</feature>
<dbReference type="GO" id="GO:0046872">
    <property type="term" value="F:metal ion binding"/>
    <property type="evidence" value="ECO:0007669"/>
    <property type="project" value="UniProtKB-KW"/>
</dbReference>
<feature type="domain" description="Amidohydrolase-related" evidence="8">
    <location>
        <begin position="37"/>
        <end position="372"/>
    </location>
</feature>
<proteinExistence type="inferred from homology"/>
<evidence type="ECO:0000256" key="4">
    <source>
        <dbReference type="PIRNR" id="PIRNR038994"/>
    </source>
</evidence>
<dbReference type="Gene3D" id="3.20.20.140">
    <property type="entry name" value="Metal-dependent hydrolases"/>
    <property type="match status" value="1"/>
</dbReference>
<dbReference type="Pfam" id="PF01979">
    <property type="entry name" value="Amidohydro_1"/>
    <property type="match status" value="1"/>
</dbReference>
<dbReference type="EC" id="3.5.1.25" evidence="9"/>
<evidence type="ECO:0000256" key="6">
    <source>
        <dbReference type="PIRSR" id="PIRSR038994-2"/>
    </source>
</evidence>
<keyword evidence="4" id="KW-0119">Carbohydrate metabolism</keyword>
<comment type="similarity">
    <text evidence="1 4">Belongs to the metallo-dependent hydrolases superfamily. NagA family.</text>
</comment>
<reference evidence="9 10" key="1">
    <citation type="submission" date="2020-07" db="EMBL/GenBank/DDBJ databases">
        <title>Genomic Encyclopedia of Type Strains, Phase IV (KMG-V): Genome sequencing to study the core and pangenomes of soil and plant-associated prokaryotes.</title>
        <authorList>
            <person name="Whitman W."/>
        </authorList>
    </citation>
    <scope>NUCLEOTIDE SEQUENCE [LARGE SCALE GENOMIC DNA]</scope>
    <source>
        <strain evidence="9 10">M8UP22</strain>
    </source>
</reference>
<dbReference type="InterPro" id="IPR003764">
    <property type="entry name" value="GlcNAc_6-P_deAcase"/>
</dbReference>
<comment type="cofactor">
    <cofactor evidence="7">
        <name>a divalent metal cation</name>
        <dbReference type="ChEBI" id="CHEBI:60240"/>
    </cofactor>
    <text evidence="7">Binds 1 divalent metal cation per subunit.</text>
</comment>
<dbReference type="PANTHER" id="PTHR11113:SF14">
    <property type="entry name" value="N-ACETYLGLUCOSAMINE-6-PHOSPHATE DEACETYLASE"/>
    <property type="match status" value="1"/>
</dbReference>
<feature type="binding site" evidence="6">
    <location>
        <begin position="211"/>
        <end position="212"/>
    </location>
    <ligand>
        <name>substrate</name>
    </ligand>
</feature>
<evidence type="ECO:0000259" key="8">
    <source>
        <dbReference type="Pfam" id="PF01979"/>
    </source>
</evidence>
<feature type="active site" description="Proton donor/acceptor" evidence="5">
    <location>
        <position position="266"/>
    </location>
</feature>
<evidence type="ECO:0000256" key="5">
    <source>
        <dbReference type="PIRSR" id="PIRSR038994-1"/>
    </source>
</evidence>
<feature type="binding site" evidence="6">
    <location>
        <position position="243"/>
    </location>
    <ligand>
        <name>substrate</name>
    </ligand>
</feature>